<dbReference type="SUPFAM" id="SSF55048">
    <property type="entry name" value="Probable ACP-binding domain of malonyl-CoA ACP transacylase"/>
    <property type="match status" value="2"/>
</dbReference>
<dbReference type="Gene3D" id="1.10.1200.10">
    <property type="entry name" value="ACP-like"/>
    <property type="match status" value="2"/>
</dbReference>
<dbReference type="Pfam" id="PF00109">
    <property type="entry name" value="ketoacyl-synt"/>
    <property type="match status" value="2"/>
</dbReference>
<comment type="caution">
    <text evidence="11">The sequence shown here is derived from an EMBL/GenBank/DDBJ whole genome shotgun (WGS) entry which is preliminary data.</text>
</comment>
<dbReference type="InterPro" id="IPR041618">
    <property type="entry name" value="PKS_DE"/>
</dbReference>
<evidence type="ECO:0000256" key="3">
    <source>
        <dbReference type="ARBA" id="ARBA00022553"/>
    </source>
</evidence>
<dbReference type="InterPro" id="IPR018201">
    <property type="entry name" value="Ketoacyl_synth_AS"/>
</dbReference>
<dbReference type="GO" id="GO:0004312">
    <property type="term" value="F:fatty acid synthase activity"/>
    <property type="evidence" value="ECO:0007669"/>
    <property type="project" value="TreeGrafter"/>
</dbReference>
<keyword evidence="7" id="KW-0012">Acyltransferase</keyword>
<proteinExistence type="predicted"/>
<dbReference type="GO" id="GO:0004315">
    <property type="term" value="F:3-oxoacyl-[acyl-carrier-protein] synthase activity"/>
    <property type="evidence" value="ECO:0007669"/>
    <property type="project" value="InterPro"/>
</dbReference>
<keyword evidence="6" id="KW-0511">Multifunctional enzyme</keyword>
<dbReference type="InterPro" id="IPR016035">
    <property type="entry name" value="Acyl_Trfase/lysoPLipase"/>
</dbReference>
<dbReference type="InterPro" id="IPR020806">
    <property type="entry name" value="PKS_PP-bd"/>
</dbReference>
<dbReference type="PANTHER" id="PTHR43775:SF51">
    <property type="entry name" value="INACTIVE PHENOLPHTHIOCEROL SYNTHESIS POLYKETIDE SYNTHASE TYPE I PKS1-RELATED"/>
    <property type="match status" value="1"/>
</dbReference>
<dbReference type="SUPFAM" id="SSF47336">
    <property type="entry name" value="ACP-like"/>
    <property type="match status" value="2"/>
</dbReference>
<dbReference type="InterPro" id="IPR014031">
    <property type="entry name" value="Ketoacyl_synth_C"/>
</dbReference>
<dbReference type="Pfam" id="PF00698">
    <property type="entry name" value="Acyl_transf_1"/>
    <property type="match status" value="2"/>
</dbReference>
<name>A0AA41TXT2_9ACTN</name>
<dbReference type="InterPro" id="IPR036736">
    <property type="entry name" value="ACP-like_sf"/>
</dbReference>
<dbReference type="GO" id="GO:0006633">
    <property type="term" value="P:fatty acid biosynthetic process"/>
    <property type="evidence" value="ECO:0007669"/>
    <property type="project" value="InterPro"/>
</dbReference>
<dbReference type="InterPro" id="IPR036291">
    <property type="entry name" value="NAD(P)-bd_dom_sf"/>
</dbReference>
<evidence type="ECO:0000259" key="10">
    <source>
        <dbReference type="PROSITE" id="PS52004"/>
    </source>
</evidence>
<dbReference type="Pfam" id="PF16197">
    <property type="entry name" value="KAsynt_C_assoc"/>
    <property type="match status" value="2"/>
</dbReference>
<organism evidence="11 12">
    <name type="scientific">Yinghuangia soli</name>
    <dbReference type="NCBI Taxonomy" id="2908204"/>
    <lineage>
        <taxon>Bacteria</taxon>
        <taxon>Bacillati</taxon>
        <taxon>Actinomycetota</taxon>
        <taxon>Actinomycetes</taxon>
        <taxon>Kitasatosporales</taxon>
        <taxon>Streptomycetaceae</taxon>
        <taxon>Yinghuangia</taxon>
    </lineage>
</organism>
<evidence type="ECO:0000256" key="7">
    <source>
        <dbReference type="ARBA" id="ARBA00023315"/>
    </source>
</evidence>
<dbReference type="InterPro" id="IPR014030">
    <property type="entry name" value="Ketoacyl_synth_N"/>
</dbReference>
<dbReference type="InterPro" id="IPR016036">
    <property type="entry name" value="Malonyl_transacylase_ACP-bd"/>
</dbReference>
<evidence type="ECO:0000256" key="1">
    <source>
        <dbReference type="ARBA" id="ARBA00001957"/>
    </source>
</evidence>
<evidence type="ECO:0000259" key="9">
    <source>
        <dbReference type="PROSITE" id="PS50075"/>
    </source>
</evidence>
<evidence type="ECO:0000256" key="6">
    <source>
        <dbReference type="ARBA" id="ARBA00023268"/>
    </source>
</evidence>
<dbReference type="InterPro" id="IPR020841">
    <property type="entry name" value="PKS_Beta-ketoAc_synthase_dom"/>
</dbReference>
<dbReference type="NCBIfam" id="NF045894">
    <property type="entry name" value="PKS_plus_SDR"/>
    <property type="match status" value="2"/>
</dbReference>
<feature type="domain" description="Carrier" evidence="9">
    <location>
        <begin position="1496"/>
        <end position="1571"/>
    </location>
</feature>
<dbReference type="Pfam" id="PF08659">
    <property type="entry name" value="KR"/>
    <property type="match status" value="2"/>
</dbReference>
<dbReference type="InterPro" id="IPR001227">
    <property type="entry name" value="Ac_transferase_dom_sf"/>
</dbReference>
<dbReference type="SMART" id="SM00827">
    <property type="entry name" value="PKS_AT"/>
    <property type="match status" value="2"/>
</dbReference>
<dbReference type="Pfam" id="PF00550">
    <property type="entry name" value="PP-binding"/>
    <property type="match status" value="2"/>
</dbReference>
<sequence>MTTNENKLRDYLTRVTAELAQARSRLRDAEDARTEPIAVVGIGLRLPGGVATADDLWRLVADGRDAIGGFPADRGWDLDALYDSDPDRPGTSYTRHGGFLYDAADFDARFFGISPREALAADPQQRLLLETAWEALEDAGIDPGTLRGSATGVFAGVIAQEYTPRLYKTLPERVDGYVLTGSTTSVASGRLSYTFGFEGPAVTVDTACSSSLVALHLAAQALRGGECDLALAGGATVMASPGMFVEFARQRGLSADGRCKAFGAGADGTGWAEGVGVLVLERLSDARRNGHDVLAVIRGSAVNQDGASSQLTAPNGPSQQRVIRQALANAGLAPGDVDAVEAHGTGTTLGDPIEAQALIATYGRNRPADRPLWLGSLKSNIGHAQAAAGVAGVVKMIQAMRHGTLPRTLHAEEPSPHVDWSAGAVRLLTEARPWPETGRPRRAAVSSFGVSGTNAHVVLELPDDADPAGPARSDDPSATAAEATPRTPDVLPWVLSAKSARALRGQAERLGAAAADTAAADIGFSLATTRAVFEQRAVAVGTPGELARAAADVARGEASPHAVVSVPDEAPASGRTVFVFPGQGSQWAGMGAELYAESPVFAARFDAAAGALAPFVDWSPRDVLTGDDASWLDRVDVVQPLLWAVLVSLAEVWRAHGVEPDAVVGHSQGEIAAAVVAGGLSLEDGARVVALRSKAILVLAGSGGMASVAEPEAVVRGRIAAYAGRVSVAAVNGPGQTVVSGESDALAELVAAVEKDGGRARLIAVDYASHSAQVDAIRAEIVAALAPIAPVPGSVPVWSTVTGEWIDTAKLDAAYWATNLRETVRFADAVRGLAEDGHGVFVEVSPHPVLTAAVEETLEESDRGAAVVTGTLRRGQGGLRRLYTSLADVFVRGVAVDWRPAFAGTGARRTALPTYAFQRERFWLDTGEYTPPPTEADSAFWRLVADNDSAGFAEALGAAPELAGQFDAVLPALTAWHDREQAGATADAWRHRVVWRPLATTAGRLTGTWLIAHPHGPDADGWTADLTRALTGAGATVTPFAVDHAGADRATLRAALDRAYTAAAEPVAGVLSLLALTSGTPASGTLADRPAAPWGLAANVALTQALADLGAEARTDARLWLATSGAVATSPTDILVAPEQAQTWGFGVIAAAELAEVWGGLLDLPAPGADAAREPVAPAALATVLGGASGEREIALRPSGLWVRRLVRAPGTAAPAKPWTPTGTVLVTGGTGALGRHLARWLAGRGAEHLVLLSRSGDRADGAVQFAAELAEKGTRVTYAAADVGDRDALAAALDGIPTDLPLTAVFHTAAILDDALIGDLTPEQLDRVARVKAAGARNLDELTAGHDLSAFVLFSSVAGICGVPGQGNYAPGNAYLDALAARRRGRGLPGTAVAWGHWAGGGIAAPDVEERLARQGLAMLDPALAVDALGRVLDHDEPHLVVCSIDWERLFRGRDHRLVAELVSGARQSADRRADTLTAPLAERLAALGDTDRRRLLVDLVRTQAALVQGHASGDAVEPARPFRDQGFDSLTSVELRNRLSAETGLRLPATLVFDQPNPAALAEFLRGELLGDAAADTAAPSAGRVDSTDDPIAIVGMACRLPGGIASPADLWRTVAEGADVVGGFPADRGWDLDALYHPDPDHPGTSYTRNGAFLAGAPLFDSAFFGISPREALAMDPQQRVLLETAWEALEGAGIAADTLAGTRTGVFAGAAGHDYAVGLDDVPAGLEGYLGTGGAGSVLSGRIAYSLGLEGPAVTVDTACSSALVALHLAVQSLRGGESDLALAGGVAVMATPGMFVEFSRQRGLSADGRCKAFGAGADGTGWAEGAGLLVLERLSDARRNGHRVLAVVRGSAVNQDGASNGLTAPNGPSQQRVIRQALANAGLSPADVDAVEAHGTGTTLGDPIEAQALIATYGQDRPEDRPLWLGSLKSNIGHAQAAAGVAGVIKTVEALRHGVLPKTLHADEPSPHVDWSAGAVRLLTEARDWPETGRPRRAAVSAFGVSGTNAHVILELPDAAGEERADRDDTGTADALVPWAVTGTTEAALRAQAERLSALGSADPVDVGWSLATTRTAFGERAVVIGQGTELPAGLAALAAGEASPAVVRGRADASGKTVFVFPGQGSQWAGMAAELLEESTVFAKRFADCAKALEPFVDWSPVEVLAAGDQAWLDRVDVVQPLLWAVLVSLAEVWRAHGVEPDAVVGHSQGEIAAAVVAGGLSLEDGARVVALRSKVILELAGSGGMASVAEPEQTVRERIAAFAGRVSVAAVNSPAQTVVSGSPADLEDLVAQVTADGGRARVIPVDYASHSAQVDAIRADIVAALAPIAPVPGAVPVWSTVTGEWIDTAKLDAAYWATNLRETVRFADAVRGLAEDGHGIFVEVSPHPVLTAAVEETLDAEDRTGAVLGTLRREQGGLRRLTTSLAEAWVRGVPVDWHAAFAGHRPRRVDLPTYAFQRTRYWLDPVRPAQPPTPGTGIDAEFWNLVRGGDAEALSAALGADDTRVTASLGDVLPALASWWDKSRADARTDAWRHRIAWRPLPAPESPASLTGRWLLVRSDRTGSAWTDHLAAVLTAAGAEVAEVPVPDGTDRATLRAQLQSRLSEDTAGILSLLALADGTAADFDAVPWGAAANLHLTQALDDLGVAGRLWLATSGAVAAAPDDVVRAADQAQTWGFGGVAAAEFPDTFGGLIDLPASPGDAASGDRIAAVLAGTGEKEVAVRASGLLARRLVRAARPQGAGEPWTPTGTILVTGGTGALGTHIARWLAARGAEHLVLLSRSAGTAPDAAHFADELATHGTRVTYAAADIGNRAELATVLDGIPADRPLTAVFHTAAILDDAVIADLTPAQMQRALRVKAIGARNLDELTRGLDLTAFVLFSSVAGICGVPGQGNYAPGNAYLDALAEQRRAAGLPATSVSWGHWAGGGIAAPEIEERLGRQGLTMLDPALAVTALGRILDHGESHLTVCDIDWDVLFRGRRHPLVAEVLRNRAAATPGDADDAAAAPTAPARLAEVLSGLDGTARTRHLAKLVRGLAATVQGHPSADAVDPGKSFRDQGFDSLTAVELRNRLAAETGLRLPATLVFDHPSPNALADYLRDTLVPRIAATPADLEDELDRLEHLFSEVAGHADGDPTAATAAADYTRVAARLAALADRLSDRGAHPEPPRPDTADGGLADAIEAASDDELIALIGKQFGIA</sequence>
<dbReference type="InterPro" id="IPR016039">
    <property type="entry name" value="Thiolase-like"/>
</dbReference>
<dbReference type="PANTHER" id="PTHR43775">
    <property type="entry name" value="FATTY ACID SYNTHASE"/>
    <property type="match status" value="1"/>
</dbReference>
<dbReference type="SMART" id="SM00825">
    <property type="entry name" value="PKS_KS"/>
    <property type="match status" value="2"/>
</dbReference>
<feature type="region of interest" description="Disordered" evidence="8">
    <location>
        <begin position="461"/>
        <end position="486"/>
    </location>
</feature>
<dbReference type="PROSITE" id="PS52004">
    <property type="entry name" value="KS3_2"/>
    <property type="match status" value="2"/>
</dbReference>
<dbReference type="Pfam" id="PF18369">
    <property type="entry name" value="PKS_DE"/>
    <property type="match status" value="2"/>
</dbReference>
<dbReference type="Pfam" id="PF02801">
    <property type="entry name" value="Ketoacyl-synt_C"/>
    <property type="match status" value="2"/>
</dbReference>
<dbReference type="Gene3D" id="3.40.50.720">
    <property type="entry name" value="NAD(P)-binding Rossmann-like Domain"/>
    <property type="match status" value="2"/>
</dbReference>
<keyword evidence="5" id="KW-0045">Antibiotic biosynthesis</keyword>
<evidence type="ECO:0000256" key="4">
    <source>
        <dbReference type="ARBA" id="ARBA00022679"/>
    </source>
</evidence>
<evidence type="ECO:0000313" key="12">
    <source>
        <dbReference type="Proteomes" id="UP001165378"/>
    </source>
</evidence>
<dbReference type="SUPFAM" id="SSF51735">
    <property type="entry name" value="NAD(P)-binding Rossmann-fold domains"/>
    <property type="match status" value="4"/>
</dbReference>
<keyword evidence="12" id="KW-1185">Reference proteome</keyword>
<keyword evidence="4" id="KW-0808">Transferase</keyword>
<reference evidence="11" key="1">
    <citation type="submission" date="2022-01" db="EMBL/GenBank/DDBJ databases">
        <title>Genome-Based Taxonomic Classification of the Phylum Actinobacteria.</title>
        <authorList>
            <person name="Gao Y."/>
        </authorList>
    </citation>
    <scope>NUCLEOTIDE SEQUENCE</scope>
    <source>
        <strain evidence="11">KLBMP 8922</strain>
    </source>
</reference>
<dbReference type="InterPro" id="IPR013968">
    <property type="entry name" value="PKS_KR"/>
</dbReference>
<dbReference type="SMART" id="SM00822">
    <property type="entry name" value="PKS_KR"/>
    <property type="match status" value="2"/>
</dbReference>
<feature type="domain" description="Ketosynthase family 3 (KS3)" evidence="10">
    <location>
        <begin position="34"/>
        <end position="461"/>
    </location>
</feature>
<accession>A0AA41TXT2</accession>
<dbReference type="InterPro" id="IPR032821">
    <property type="entry name" value="PKS_assoc"/>
</dbReference>
<feature type="domain" description="Ketosynthase family 3 (KS3)" evidence="10">
    <location>
        <begin position="1591"/>
        <end position="2017"/>
    </location>
</feature>
<protein>
    <submittedName>
        <fullName evidence="11">Type I polyketide synthase</fullName>
    </submittedName>
</protein>
<dbReference type="PROSITE" id="PS50075">
    <property type="entry name" value="CARRIER"/>
    <property type="match status" value="2"/>
</dbReference>
<keyword evidence="2" id="KW-0596">Phosphopantetheine</keyword>
<dbReference type="GO" id="GO:0031177">
    <property type="term" value="F:phosphopantetheine binding"/>
    <property type="evidence" value="ECO:0007669"/>
    <property type="project" value="InterPro"/>
</dbReference>
<evidence type="ECO:0000256" key="2">
    <source>
        <dbReference type="ARBA" id="ARBA00022450"/>
    </source>
</evidence>
<evidence type="ECO:0000256" key="5">
    <source>
        <dbReference type="ARBA" id="ARBA00023194"/>
    </source>
</evidence>
<dbReference type="Gene3D" id="3.40.366.10">
    <property type="entry name" value="Malonyl-Coenzyme A Acyl Carrier Protein, domain 2"/>
    <property type="match status" value="2"/>
</dbReference>
<dbReference type="PROSITE" id="PS00606">
    <property type="entry name" value="KS3_1"/>
    <property type="match status" value="2"/>
</dbReference>
<gene>
    <name evidence="11" type="ORF">LZ495_08000</name>
</gene>
<dbReference type="EMBL" id="JAKFHA010000003">
    <property type="protein sequence ID" value="MCF2527158.1"/>
    <property type="molecule type" value="Genomic_DNA"/>
</dbReference>
<dbReference type="InterPro" id="IPR014043">
    <property type="entry name" value="Acyl_transferase_dom"/>
</dbReference>
<dbReference type="SUPFAM" id="SSF53901">
    <property type="entry name" value="Thiolase-like"/>
    <property type="match status" value="2"/>
</dbReference>
<dbReference type="Gene3D" id="3.30.70.3290">
    <property type="match status" value="2"/>
</dbReference>
<dbReference type="GO" id="GO:0033068">
    <property type="term" value="P:macrolide biosynthetic process"/>
    <property type="evidence" value="ECO:0007669"/>
    <property type="project" value="UniProtKB-ARBA"/>
</dbReference>
<evidence type="ECO:0000256" key="8">
    <source>
        <dbReference type="SAM" id="MobiDB-lite"/>
    </source>
</evidence>
<dbReference type="Proteomes" id="UP001165378">
    <property type="component" value="Unassembled WGS sequence"/>
</dbReference>
<dbReference type="Pfam" id="PF08990">
    <property type="entry name" value="Docking"/>
    <property type="match status" value="1"/>
</dbReference>
<dbReference type="Gene3D" id="3.40.47.10">
    <property type="match status" value="2"/>
</dbReference>
<dbReference type="InterPro" id="IPR050091">
    <property type="entry name" value="PKS_NRPS_Biosynth_Enz"/>
</dbReference>
<dbReference type="FunFam" id="3.40.47.10:FF:000019">
    <property type="entry name" value="Polyketide synthase type I"/>
    <property type="match status" value="2"/>
</dbReference>
<dbReference type="SUPFAM" id="SSF52151">
    <property type="entry name" value="FabD/lysophospholipase-like"/>
    <property type="match status" value="2"/>
</dbReference>
<dbReference type="InterPro" id="IPR009081">
    <property type="entry name" value="PP-bd_ACP"/>
</dbReference>
<dbReference type="FunFam" id="1.10.1200.10:FF:000007">
    <property type="entry name" value="Probable polyketide synthase pks17"/>
    <property type="match status" value="2"/>
</dbReference>
<dbReference type="InterPro" id="IPR015083">
    <property type="entry name" value="NorB/c/GfsB-D-like_docking"/>
</dbReference>
<comment type="cofactor">
    <cofactor evidence="1">
        <name>pantetheine 4'-phosphate</name>
        <dbReference type="ChEBI" id="CHEBI:47942"/>
    </cofactor>
</comment>
<evidence type="ECO:0000313" key="11">
    <source>
        <dbReference type="EMBL" id="MCF2527158.1"/>
    </source>
</evidence>
<dbReference type="InterPro" id="IPR057326">
    <property type="entry name" value="KR_dom"/>
</dbReference>
<keyword evidence="3" id="KW-0597">Phosphoprotein</keyword>
<dbReference type="CDD" id="cd08952">
    <property type="entry name" value="KR_1_SDR_x"/>
    <property type="match status" value="2"/>
</dbReference>
<dbReference type="CDD" id="cd00833">
    <property type="entry name" value="PKS"/>
    <property type="match status" value="2"/>
</dbReference>
<feature type="domain" description="Carrier" evidence="9">
    <location>
        <begin position="3031"/>
        <end position="3106"/>
    </location>
</feature>
<dbReference type="SMART" id="SM00823">
    <property type="entry name" value="PKS_PP"/>
    <property type="match status" value="2"/>
</dbReference>
<dbReference type="Gene3D" id="6.10.140.1830">
    <property type="match status" value="2"/>
</dbReference>
<dbReference type="SMART" id="SM01294">
    <property type="entry name" value="PKS_PP_betabranch"/>
    <property type="match status" value="2"/>
</dbReference>
<dbReference type="FunFam" id="3.40.366.10:FF:000002">
    <property type="entry name" value="Probable polyketide synthase 2"/>
    <property type="match status" value="2"/>
</dbReference>